<comment type="caution">
    <text evidence="1">The sequence shown here is derived from an EMBL/GenBank/DDBJ whole genome shotgun (WGS) entry which is preliminary data.</text>
</comment>
<accession>A0ACB9QN52</accession>
<organism evidence="1 2">
    <name type="scientific">Melastoma candidum</name>
    <dbReference type="NCBI Taxonomy" id="119954"/>
    <lineage>
        <taxon>Eukaryota</taxon>
        <taxon>Viridiplantae</taxon>
        <taxon>Streptophyta</taxon>
        <taxon>Embryophyta</taxon>
        <taxon>Tracheophyta</taxon>
        <taxon>Spermatophyta</taxon>
        <taxon>Magnoliopsida</taxon>
        <taxon>eudicotyledons</taxon>
        <taxon>Gunneridae</taxon>
        <taxon>Pentapetalae</taxon>
        <taxon>rosids</taxon>
        <taxon>malvids</taxon>
        <taxon>Myrtales</taxon>
        <taxon>Melastomataceae</taxon>
        <taxon>Melastomatoideae</taxon>
        <taxon>Melastomateae</taxon>
        <taxon>Melastoma</taxon>
    </lineage>
</organism>
<dbReference type="Proteomes" id="UP001057402">
    <property type="component" value="Chromosome 6"/>
</dbReference>
<reference evidence="2" key="1">
    <citation type="journal article" date="2023" name="Front. Plant Sci.">
        <title>Chromosomal-level genome assembly of Melastoma candidum provides insights into trichome evolution.</title>
        <authorList>
            <person name="Zhong Y."/>
            <person name="Wu W."/>
            <person name="Sun C."/>
            <person name="Zou P."/>
            <person name="Liu Y."/>
            <person name="Dai S."/>
            <person name="Zhou R."/>
        </authorList>
    </citation>
    <scope>NUCLEOTIDE SEQUENCE [LARGE SCALE GENOMIC DNA]</scope>
</reference>
<keyword evidence="2" id="KW-1185">Reference proteome</keyword>
<dbReference type="EMBL" id="CM042885">
    <property type="protein sequence ID" value="KAI4367533.1"/>
    <property type="molecule type" value="Genomic_DNA"/>
</dbReference>
<name>A0ACB9QN52_9MYRT</name>
<protein>
    <submittedName>
        <fullName evidence="1">Uncharacterized protein</fullName>
    </submittedName>
</protein>
<evidence type="ECO:0000313" key="1">
    <source>
        <dbReference type="EMBL" id="KAI4367533.1"/>
    </source>
</evidence>
<sequence>MAGIQWFLGKYSCPLHTAKAHPEKFIGIVLRGIFLLRKKEIDWFYEGGASAIFPDGWEPFRDLIPENERDCLVGAHSTRLNSDDMETQYAADRAWTKWEMMTAQLLPNEENIKKGDDDNFSLAFARIENHYFVNKGFFPSDSFLLENIDKIRHINTIIVQGRFDICCPMVSAWDLHKAWPEADFQVNAGHSANKPGIAAELVAANEKLKDIIKNQGP</sequence>
<gene>
    <name evidence="1" type="ORF">MLD38_023263</name>
</gene>
<evidence type="ECO:0000313" key="2">
    <source>
        <dbReference type="Proteomes" id="UP001057402"/>
    </source>
</evidence>
<proteinExistence type="predicted"/>